<evidence type="ECO:0000256" key="1">
    <source>
        <dbReference type="SAM" id="MobiDB-lite"/>
    </source>
</evidence>
<dbReference type="Proteomes" id="UP001058974">
    <property type="component" value="Chromosome 5"/>
</dbReference>
<gene>
    <name evidence="2" type="ORF">KIW84_057309</name>
</gene>
<reference evidence="2 3" key="1">
    <citation type="journal article" date="2022" name="Nat. Genet.">
        <title>Improved pea reference genome and pan-genome highlight genomic features and evolutionary characteristics.</title>
        <authorList>
            <person name="Yang T."/>
            <person name="Liu R."/>
            <person name="Luo Y."/>
            <person name="Hu S."/>
            <person name="Wang D."/>
            <person name="Wang C."/>
            <person name="Pandey M.K."/>
            <person name="Ge S."/>
            <person name="Xu Q."/>
            <person name="Li N."/>
            <person name="Li G."/>
            <person name="Huang Y."/>
            <person name="Saxena R.K."/>
            <person name="Ji Y."/>
            <person name="Li M."/>
            <person name="Yan X."/>
            <person name="He Y."/>
            <person name="Liu Y."/>
            <person name="Wang X."/>
            <person name="Xiang C."/>
            <person name="Varshney R.K."/>
            <person name="Ding H."/>
            <person name="Gao S."/>
            <person name="Zong X."/>
        </authorList>
    </citation>
    <scope>NUCLEOTIDE SEQUENCE [LARGE SCALE GENOMIC DNA]</scope>
    <source>
        <strain evidence="2 3">cv. Zhongwan 6</strain>
    </source>
</reference>
<dbReference type="PANTHER" id="PTHR33264:SF25">
    <property type="entry name" value="PROTEIN, PUTATIVE-RELATED"/>
    <property type="match status" value="1"/>
</dbReference>
<keyword evidence="3" id="KW-1185">Reference proteome</keyword>
<dbReference type="AlphaFoldDB" id="A0A9D4X2T2"/>
<feature type="region of interest" description="Disordered" evidence="1">
    <location>
        <begin position="124"/>
        <end position="143"/>
    </location>
</feature>
<dbReference type="Gramene" id="Psat05G0730900-T1">
    <property type="protein sequence ID" value="KAI5412593.1"/>
    <property type="gene ID" value="KIW84_057309"/>
</dbReference>
<sequence>MIRQQQLPNGRRRAGEVAGNVTADCAAVCCCVPCAIMDMVALAAYKVPACLWKKAVKKKRKKRLLKNKKNEAALLDHNKPGGPGLGPETVTVGPTLEEHLAKEELPGDVKLEEEMWARFSGSGFWRSDSKRQEPELQTGEKDRNHLCVLRVR</sequence>
<feature type="region of interest" description="Disordered" evidence="1">
    <location>
        <begin position="67"/>
        <end position="91"/>
    </location>
</feature>
<proteinExistence type="predicted"/>
<feature type="compositionally biased region" description="Basic and acidic residues" evidence="1">
    <location>
        <begin position="68"/>
        <end position="79"/>
    </location>
</feature>
<comment type="caution">
    <text evidence="2">The sequence shown here is derived from an EMBL/GenBank/DDBJ whole genome shotgun (WGS) entry which is preliminary data.</text>
</comment>
<dbReference type="PANTHER" id="PTHR33264">
    <property type="entry name" value="EXPRESSED PROTEIN"/>
    <property type="match status" value="1"/>
</dbReference>
<dbReference type="EMBL" id="JAMSHJ010000005">
    <property type="protein sequence ID" value="KAI5412593.1"/>
    <property type="molecule type" value="Genomic_DNA"/>
</dbReference>
<name>A0A9D4X2T2_PEA</name>
<evidence type="ECO:0000313" key="3">
    <source>
        <dbReference type="Proteomes" id="UP001058974"/>
    </source>
</evidence>
<feature type="compositionally biased region" description="Basic and acidic residues" evidence="1">
    <location>
        <begin position="127"/>
        <end position="143"/>
    </location>
</feature>
<protein>
    <submittedName>
        <fullName evidence="2">Uncharacterized protein</fullName>
    </submittedName>
</protein>
<organism evidence="2 3">
    <name type="scientific">Pisum sativum</name>
    <name type="common">Garden pea</name>
    <name type="synonym">Lathyrus oleraceus</name>
    <dbReference type="NCBI Taxonomy" id="3888"/>
    <lineage>
        <taxon>Eukaryota</taxon>
        <taxon>Viridiplantae</taxon>
        <taxon>Streptophyta</taxon>
        <taxon>Embryophyta</taxon>
        <taxon>Tracheophyta</taxon>
        <taxon>Spermatophyta</taxon>
        <taxon>Magnoliopsida</taxon>
        <taxon>eudicotyledons</taxon>
        <taxon>Gunneridae</taxon>
        <taxon>Pentapetalae</taxon>
        <taxon>rosids</taxon>
        <taxon>fabids</taxon>
        <taxon>Fabales</taxon>
        <taxon>Fabaceae</taxon>
        <taxon>Papilionoideae</taxon>
        <taxon>50 kb inversion clade</taxon>
        <taxon>NPAAA clade</taxon>
        <taxon>Hologalegina</taxon>
        <taxon>IRL clade</taxon>
        <taxon>Fabeae</taxon>
        <taxon>Lathyrus</taxon>
    </lineage>
</organism>
<evidence type="ECO:0000313" key="2">
    <source>
        <dbReference type="EMBL" id="KAI5412593.1"/>
    </source>
</evidence>
<accession>A0A9D4X2T2</accession>